<organism evidence="1 2">
    <name type="scientific">Rikenella microfusus</name>
    <dbReference type="NCBI Taxonomy" id="28139"/>
    <lineage>
        <taxon>Bacteria</taxon>
        <taxon>Pseudomonadati</taxon>
        <taxon>Bacteroidota</taxon>
        <taxon>Bacteroidia</taxon>
        <taxon>Bacteroidales</taxon>
        <taxon>Rikenellaceae</taxon>
        <taxon>Rikenella</taxon>
    </lineage>
</organism>
<evidence type="ECO:0000313" key="1">
    <source>
        <dbReference type="EMBL" id="SUE35156.1"/>
    </source>
</evidence>
<reference evidence="1 2" key="1">
    <citation type="submission" date="2018-06" db="EMBL/GenBank/DDBJ databases">
        <authorList>
            <consortium name="Pathogen Informatics"/>
            <person name="Doyle S."/>
        </authorList>
    </citation>
    <scope>NUCLEOTIDE SEQUENCE [LARGE SCALE GENOMIC DNA]</scope>
    <source>
        <strain evidence="1 2">NCTC11190</strain>
    </source>
</reference>
<evidence type="ECO:0000313" key="2">
    <source>
        <dbReference type="Proteomes" id="UP000255233"/>
    </source>
</evidence>
<keyword evidence="2" id="KW-1185">Reference proteome</keyword>
<gene>
    <name evidence="1" type="ORF">NCTC11190_02402</name>
</gene>
<dbReference type="EMBL" id="UGVL01000001">
    <property type="protein sequence ID" value="SUE35156.1"/>
    <property type="molecule type" value="Genomic_DNA"/>
</dbReference>
<dbReference type="Proteomes" id="UP000255233">
    <property type="component" value="Unassembled WGS sequence"/>
</dbReference>
<protein>
    <submittedName>
        <fullName evidence="1">TonB-linked outer membrane protein, SusC/RagA family</fullName>
    </submittedName>
</protein>
<sequence>MVSKQSYMALRELTIGYNFPEKWIKHVGLQSARLSFTARNLCYIYNGTNGKSNPDGYITNNALTPFDYGTTPFVRNFSFALNLRF</sequence>
<proteinExistence type="predicted"/>
<accession>A0A379MUU3</accession>
<name>A0A379MUU3_9BACT</name>
<dbReference type="AlphaFoldDB" id="A0A379MUU3"/>
<dbReference type="RefSeq" id="WP_172465359.1">
    <property type="nucleotide sequence ID" value="NZ_UGVL01000001.1"/>
</dbReference>